<keyword evidence="4" id="KW-1185">Reference proteome</keyword>
<dbReference type="KEGG" id="sna:Snas_5862"/>
<keyword evidence="1" id="KW-0560">Oxidoreductase</keyword>
<dbReference type="SUPFAM" id="SSF51735">
    <property type="entry name" value="NAD(P)-binding Rossmann-fold domains"/>
    <property type="match status" value="1"/>
</dbReference>
<dbReference type="PANTHER" id="PTHR43157">
    <property type="entry name" value="PHOSPHATIDYLINOSITOL-GLYCAN BIOSYNTHESIS CLASS F PROTEIN-RELATED"/>
    <property type="match status" value="1"/>
</dbReference>
<sequence>MDGKTVLITGSTGGIGKETARGLATLGATTFLLGRDPTRAEAAARELRADTGNPRITALTADVSRPTDLRRLATELADRVERLDVLVNNAGTSRPRREVTADGVEAMFATNVLAPFMLGGELLPLLRGGGRIVNLTGGIPKGRIDPGNLLAERKFVGFTFSQYNHTKLAVMAMSLGFADRVAEHGVTVNVAYPGHASTPGNRDLPMSAFPVVYRPAAPLLRWFGPRLLGGDAVAKASRSSVYLASSPEVEGVTGAYFDKHCRRAKWPPSVLDQANQDTVWRLCERLRG</sequence>
<dbReference type="eggNOG" id="COG1028">
    <property type="taxonomic scope" value="Bacteria"/>
</dbReference>
<evidence type="ECO:0000256" key="1">
    <source>
        <dbReference type="ARBA" id="ARBA00023002"/>
    </source>
</evidence>
<dbReference type="Proteomes" id="UP000000844">
    <property type="component" value="Chromosome"/>
</dbReference>
<dbReference type="InterPro" id="IPR036291">
    <property type="entry name" value="NAD(P)-bd_dom_sf"/>
</dbReference>
<name>D3PZ62_STANL</name>
<dbReference type="PANTHER" id="PTHR43157:SF31">
    <property type="entry name" value="PHOSPHATIDYLINOSITOL-GLYCAN BIOSYNTHESIS CLASS F PROTEIN"/>
    <property type="match status" value="1"/>
</dbReference>
<organism evidence="3 4">
    <name type="scientific">Stackebrandtia nassauensis (strain DSM 44728 / CIP 108903 / NRRL B-16338 / NBRC 102104 / LLR-40K-21)</name>
    <dbReference type="NCBI Taxonomy" id="446470"/>
    <lineage>
        <taxon>Bacteria</taxon>
        <taxon>Bacillati</taxon>
        <taxon>Actinomycetota</taxon>
        <taxon>Actinomycetes</taxon>
        <taxon>Glycomycetales</taxon>
        <taxon>Glycomycetaceae</taxon>
        <taxon>Stackebrandtia</taxon>
    </lineage>
</organism>
<dbReference type="PRINTS" id="PR00081">
    <property type="entry name" value="GDHRDH"/>
</dbReference>
<dbReference type="OrthoDB" id="3237043at2"/>
<dbReference type="STRING" id="446470.Snas_5862"/>
<protein>
    <submittedName>
        <fullName evidence="3">Short-chain dehydrogenase/reductase SDR</fullName>
    </submittedName>
</protein>
<accession>D3PZ62</accession>
<proteinExistence type="inferred from homology"/>
<dbReference type="Gene3D" id="3.40.50.720">
    <property type="entry name" value="NAD(P)-binding Rossmann-like Domain"/>
    <property type="match status" value="1"/>
</dbReference>
<reference evidence="3 4" key="1">
    <citation type="journal article" date="2009" name="Stand. Genomic Sci.">
        <title>Complete genome sequence of Stackebrandtia nassauensis type strain (LLR-40K-21).</title>
        <authorList>
            <person name="Munk C."/>
            <person name="Lapidus A."/>
            <person name="Copeland A."/>
            <person name="Jando M."/>
            <person name="Mayilraj S."/>
            <person name="Glavina Del Rio T."/>
            <person name="Nolan M."/>
            <person name="Chen F."/>
            <person name="Lucas S."/>
            <person name="Tice H."/>
            <person name="Cheng J.F."/>
            <person name="Han C."/>
            <person name="Detter J.C."/>
            <person name="Bruce D."/>
            <person name="Goodwin L."/>
            <person name="Chain P."/>
            <person name="Pitluck S."/>
            <person name="Goker M."/>
            <person name="Ovchinikova G."/>
            <person name="Pati A."/>
            <person name="Ivanova N."/>
            <person name="Mavromatis K."/>
            <person name="Chen A."/>
            <person name="Palaniappan K."/>
            <person name="Land M."/>
            <person name="Hauser L."/>
            <person name="Chang Y.J."/>
            <person name="Jeffries C.D."/>
            <person name="Bristow J."/>
            <person name="Eisen J.A."/>
            <person name="Markowitz V."/>
            <person name="Hugenholtz P."/>
            <person name="Kyrpides N.C."/>
            <person name="Klenk H.P."/>
        </authorList>
    </citation>
    <scope>NUCLEOTIDE SEQUENCE [LARGE SCALE GENOMIC DNA]</scope>
    <source>
        <strain evidence="4">DSM 44728 / CIP 108903 / NRRL B-16338 / NBRC 102104 / LLR-40K-21</strain>
    </source>
</reference>
<dbReference type="PRINTS" id="PR00080">
    <property type="entry name" value="SDRFAMILY"/>
</dbReference>
<dbReference type="EMBL" id="CP001778">
    <property type="protein sequence ID" value="ADD45491.1"/>
    <property type="molecule type" value="Genomic_DNA"/>
</dbReference>
<dbReference type="RefSeq" id="WP_013021062.1">
    <property type="nucleotide sequence ID" value="NC_013947.1"/>
</dbReference>
<evidence type="ECO:0000256" key="2">
    <source>
        <dbReference type="RuleBase" id="RU000363"/>
    </source>
</evidence>
<dbReference type="HOGENOM" id="CLU_010194_44_5_11"/>
<gene>
    <name evidence="3" type="ordered locus">Snas_5862</name>
</gene>
<dbReference type="AlphaFoldDB" id="D3PZ62"/>
<evidence type="ECO:0000313" key="3">
    <source>
        <dbReference type="EMBL" id="ADD45491.1"/>
    </source>
</evidence>
<dbReference type="GO" id="GO:0016491">
    <property type="term" value="F:oxidoreductase activity"/>
    <property type="evidence" value="ECO:0007669"/>
    <property type="project" value="UniProtKB-KW"/>
</dbReference>
<dbReference type="InterPro" id="IPR002347">
    <property type="entry name" value="SDR_fam"/>
</dbReference>
<dbReference type="Pfam" id="PF00106">
    <property type="entry name" value="adh_short"/>
    <property type="match status" value="1"/>
</dbReference>
<evidence type="ECO:0000313" key="4">
    <source>
        <dbReference type="Proteomes" id="UP000000844"/>
    </source>
</evidence>
<comment type="similarity">
    <text evidence="2">Belongs to the short-chain dehydrogenases/reductases (SDR) family.</text>
</comment>